<evidence type="ECO:0000256" key="4">
    <source>
        <dbReference type="ARBA" id="ARBA00023136"/>
    </source>
</evidence>
<protein>
    <recommendedName>
        <fullName evidence="8">Rhodopsin domain-containing protein</fullName>
    </recommendedName>
</protein>
<feature type="transmembrane region" description="Helical" evidence="7">
    <location>
        <begin position="12"/>
        <end position="34"/>
    </location>
</feature>
<keyword evidence="10" id="KW-1185">Reference proteome</keyword>
<dbReference type="EMBL" id="KV441548">
    <property type="protein sequence ID" value="OAG11456.1"/>
    <property type="molecule type" value="Genomic_DNA"/>
</dbReference>
<evidence type="ECO:0000256" key="5">
    <source>
        <dbReference type="ARBA" id="ARBA00038359"/>
    </source>
</evidence>
<dbReference type="InterPro" id="IPR049326">
    <property type="entry name" value="Rhodopsin_dom_fungi"/>
</dbReference>
<keyword evidence="2 7" id="KW-0812">Transmembrane</keyword>
<feature type="region of interest" description="Disordered" evidence="6">
    <location>
        <begin position="273"/>
        <end position="313"/>
    </location>
</feature>
<accession>A0A177CW48</accession>
<keyword evidence="4 7" id="KW-0472">Membrane</keyword>
<dbReference type="OrthoDB" id="10017208at2759"/>
<evidence type="ECO:0000256" key="2">
    <source>
        <dbReference type="ARBA" id="ARBA00022692"/>
    </source>
</evidence>
<dbReference type="Proteomes" id="UP000077069">
    <property type="component" value="Unassembled WGS sequence"/>
</dbReference>
<dbReference type="RefSeq" id="XP_018041821.1">
    <property type="nucleotide sequence ID" value="XM_018181679.1"/>
</dbReference>
<gene>
    <name evidence="9" type="ORF">CC84DRAFT_1200728</name>
</gene>
<comment type="similarity">
    <text evidence="5">Belongs to the SAT4 family.</text>
</comment>
<evidence type="ECO:0000259" key="8">
    <source>
        <dbReference type="Pfam" id="PF20684"/>
    </source>
</evidence>
<evidence type="ECO:0000256" key="1">
    <source>
        <dbReference type="ARBA" id="ARBA00004141"/>
    </source>
</evidence>
<dbReference type="InterPro" id="IPR052337">
    <property type="entry name" value="SAT4-like"/>
</dbReference>
<dbReference type="PANTHER" id="PTHR33048:SF47">
    <property type="entry name" value="INTEGRAL MEMBRANE PROTEIN-RELATED"/>
    <property type="match status" value="1"/>
</dbReference>
<feature type="transmembrane region" description="Helical" evidence="7">
    <location>
        <begin position="46"/>
        <end position="66"/>
    </location>
</feature>
<evidence type="ECO:0000256" key="6">
    <source>
        <dbReference type="SAM" id="MobiDB-lite"/>
    </source>
</evidence>
<evidence type="ECO:0000313" key="9">
    <source>
        <dbReference type="EMBL" id="OAG11456.1"/>
    </source>
</evidence>
<dbReference type="GeneID" id="28765165"/>
<evidence type="ECO:0000313" key="10">
    <source>
        <dbReference type="Proteomes" id="UP000077069"/>
    </source>
</evidence>
<evidence type="ECO:0000256" key="7">
    <source>
        <dbReference type="SAM" id="Phobius"/>
    </source>
</evidence>
<comment type="subcellular location">
    <subcellularLocation>
        <location evidence="1">Membrane</location>
        <topology evidence="1">Multi-pass membrane protein</topology>
    </subcellularLocation>
</comment>
<name>A0A177CW48_9PLEO</name>
<feature type="transmembrane region" description="Helical" evidence="7">
    <location>
        <begin position="192"/>
        <end position="212"/>
    </location>
</feature>
<proteinExistence type="inferred from homology"/>
<organism evidence="9 10">
    <name type="scientific">Paraphaeosphaeria sporulosa</name>
    <dbReference type="NCBI Taxonomy" id="1460663"/>
    <lineage>
        <taxon>Eukaryota</taxon>
        <taxon>Fungi</taxon>
        <taxon>Dikarya</taxon>
        <taxon>Ascomycota</taxon>
        <taxon>Pezizomycotina</taxon>
        <taxon>Dothideomycetes</taxon>
        <taxon>Pleosporomycetidae</taxon>
        <taxon>Pleosporales</taxon>
        <taxon>Massarineae</taxon>
        <taxon>Didymosphaeriaceae</taxon>
        <taxon>Paraphaeosphaeria</taxon>
    </lineage>
</organism>
<feature type="transmembrane region" description="Helical" evidence="7">
    <location>
        <begin position="232"/>
        <end position="255"/>
    </location>
</feature>
<sequence>MLSIPPAPLGIAAVAIAAVFVFLDIAAVSLRLWAKKIKQRPLDATDYLILGALFFATVDMITKGFGKYYVSFDDAITFAQYFIWGITILLIKLSILLLYRGIFHCMVYTLVAIYASMAICVGIWILQIGILFGSCQPLAVNWDPSVPGSCYFKGVSEYVISMSTNLAMDVVLVLIPAPEVWRLKHISVKKKIGISCVFGLGILTCILVGLRFKYLYEMNMADATHDGVPSGIISSVELYLGIICACLPIMPPAFVQAGKKMQSSYAAGLLTRKTSKDSSLGSQKPEQTAVDSKEPDYDQIELNSWPPRTQHEV</sequence>
<dbReference type="STRING" id="1460663.A0A177CW48"/>
<dbReference type="Pfam" id="PF20684">
    <property type="entry name" value="Fung_rhodopsin"/>
    <property type="match status" value="1"/>
</dbReference>
<feature type="compositionally biased region" description="Polar residues" evidence="6">
    <location>
        <begin position="277"/>
        <end position="290"/>
    </location>
</feature>
<feature type="transmembrane region" description="Helical" evidence="7">
    <location>
        <begin position="159"/>
        <end position="180"/>
    </location>
</feature>
<feature type="transmembrane region" description="Helical" evidence="7">
    <location>
        <begin position="111"/>
        <end position="139"/>
    </location>
</feature>
<keyword evidence="3 7" id="KW-1133">Transmembrane helix</keyword>
<dbReference type="InParanoid" id="A0A177CW48"/>
<dbReference type="AlphaFoldDB" id="A0A177CW48"/>
<feature type="domain" description="Rhodopsin" evidence="8">
    <location>
        <begin position="30"/>
        <end position="254"/>
    </location>
</feature>
<feature type="transmembrane region" description="Helical" evidence="7">
    <location>
        <begin position="78"/>
        <end position="99"/>
    </location>
</feature>
<dbReference type="PANTHER" id="PTHR33048">
    <property type="entry name" value="PTH11-LIKE INTEGRAL MEMBRANE PROTEIN (AFU_ORTHOLOGUE AFUA_5G11245)"/>
    <property type="match status" value="1"/>
</dbReference>
<evidence type="ECO:0000256" key="3">
    <source>
        <dbReference type="ARBA" id="ARBA00022989"/>
    </source>
</evidence>
<reference evidence="9 10" key="1">
    <citation type="submission" date="2016-05" db="EMBL/GenBank/DDBJ databases">
        <title>Comparative analysis of secretome profiles of manganese(II)-oxidizing ascomycete fungi.</title>
        <authorList>
            <consortium name="DOE Joint Genome Institute"/>
            <person name="Zeiner C.A."/>
            <person name="Purvine S.O."/>
            <person name="Zink E.M."/>
            <person name="Wu S."/>
            <person name="Pasa-Tolic L."/>
            <person name="Chaput D.L."/>
            <person name="Haridas S."/>
            <person name="Grigoriev I.V."/>
            <person name="Santelli C.M."/>
            <person name="Hansel C.M."/>
        </authorList>
    </citation>
    <scope>NUCLEOTIDE SEQUENCE [LARGE SCALE GENOMIC DNA]</scope>
    <source>
        <strain evidence="9 10">AP3s5-JAC2a</strain>
    </source>
</reference>
<dbReference type="GO" id="GO:0016020">
    <property type="term" value="C:membrane"/>
    <property type="evidence" value="ECO:0007669"/>
    <property type="project" value="UniProtKB-SubCell"/>
</dbReference>